<evidence type="ECO:0000256" key="4">
    <source>
        <dbReference type="RuleBase" id="RU003476"/>
    </source>
</evidence>
<keyword evidence="3 4" id="KW-0378">Hydrolase</keyword>
<evidence type="ECO:0000256" key="1">
    <source>
        <dbReference type="ARBA" id="ARBA00001946"/>
    </source>
</evidence>
<dbReference type="PANTHER" id="PTHR43046:SF2">
    <property type="entry name" value="8-OXO-DGTP DIPHOSPHATASE-RELATED"/>
    <property type="match status" value="1"/>
</dbReference>
<feature type="domain" description="Nudix hydrolase" evidence="6">
    <location>
        <begin position="242"/>
        <end position="368"/>
    </location>
</feature>
<evidence type="ECO:0000256" key="3">
    <source>
        <dbReference type="ARBA" id="ARBA00022801"/>
    </source>
</evidence>
<evidence type="ECO:0000256" key="5">
    <source>
        <dbReference type="SAM" id="MobiDB-lite"/>
    </source>
</evidence>
<sequence length="387" mass="41688">MKDFETQNVGTWSTYGAHQLARDIELPELDGWVWDVPEAGPGIEVFGDVKGLRVLDLGSGLGRHAARMAALGATVTAVDSSPTQHQRAAARYPDTPGLRLLCADAVAHLRDTGPYDLIYSVSGVPFTDPRRLLPALANGLRPGGRFVFSALHTNSDGAAPSASVVARPEILRLPGTTEEHSVYMWVLTPQLWEDLLVEHDLILDSVTAINAPQPDNALSYRLYMARRPERVRSRPRTTAPPPPNTALGVGVIVHGPDGVLLGRHRPGTYELAGGSVEPGETFAEAAVRELAEEAGLQTDPGHVQVLGTLLDRVGDVVRLTVPVLVTRWSGVPHEREETIGAWRFWPLDALPQPLFVPSGQCLTAWNPALPLDHPAASFQPYSSAGCA</sequence>
<dbReference type="CDD" id="cd04678">
    <property type="entry name" value="NUDIX_MTH2_Nudt15"/>
    <property type="match status" value="1"/>
</dbReference>
<dbReference type="InterPro" id="IPR041698">
    <property type="entry name" value="Methyltransf_25"/>
</dbReference>
<dbReference type="PANTHER" id="PTHR43046">
    <property type="entry name" value="GDP-MANNOSE MANNOSYL HYDROLASE"/>
    <property type="match status" value="1"/>
</dbReference>
<dbReference type="InterPro" id="IPR015797">
    <property type="entry name" value="NUDIX_hydrolase-like_dom_sf"/>
</dbReference>
<evidence type="ECO:0000313" key="7">
    <source>
        <dbReference type="EMBL" id="MFF8275781.1"/>
    </source>
</evidence>
<dbReference type="EMBL" id="JBIBSM010000003">
    <property type="protein sequence ID" value="MFF8275781.1"/>
    <property type="molecule type" value="Genomic_DNA"/>
</dbReference>
<dbReference type="Pfam" id="PF13649">
    <property type="entry name" value="Methyltransf_25"/>
    <property type="match status" value="1"/>
</dbReference>
<dbReference type="InterPro" id="IPR029063">
    <property type="entry name" value="SAM-dependent_MTases_sf"/>
</dbReference>
<dbReference type="CDD" id="cd02440">
    <property type="entry name" value="AdoMet_MTases"/>
    <property type="match status" value="1"/>
</dbReference>
<dbReference type="InterPro" id="IPR020476">
    <property type="entry name" value="Nudix_hydrolase"/>
</dbReference>
<dbReference type="Proteomes" id="UP001603013">
    <property type="component" value="Unassembled WGS sequence"/>
</dbReference>
<organism evidence="7 8">
    <name type="scientific">Streptomyces lateritius</name>
    <dbReference type="NCBI Taxonomy" id="67313"/>
    <lineage>
        <taxon>Bacteria</taxon>
        <taxon>Bacillati</taxon>
        <taxon>Actinomycetota</taxon>
        <taxon>Actinomycetes</taxon>
        <taxon>Kitasatosporales</taxon>
        <taxon>Streptomycetaceae</taxon>
        <taxon>Streptomyces</taxon>
    </lineage>
</organism>
<dbReference type="PROSITE" id="PS00893">
    <property type="entry name" value="NUDIX_BOX"/>
    <property type="match status" value="1"/>
</dbReference>
<dbReference type="InterPro" id="IPR020084">
    <property type="entry name" value="NUDIX_hydrolase_CS"/>
</dbReference>
<dbReference type="InterPro" id="IPR000086">
    <property type="entry name" value="NUDIX_hydrolase_dom"/>
</dbReference>
<dbReference type="SUPFAM" id="SSF55811">
    <property type="entry name" value="Nudix"/>
    <property type="match status" value="1"/>
</dbReference>
<reference evidence="7 8" key="1">
    <citation type="submission" date="2024-10" db="EMBL/GenBank/DDBJ databases">
        <title>The Natural Products Discovery Center: Release of the First 8490 Sequenced Strains for Exploring Actinobacteria Biosynthetic Diversity.</title>
        <authorList>
            <person name="Kalkreuter E."/>
            <person name="Kautsar S.A."/>
            <person name="Yang D."/>
            <person name="Bader C.D."/>
            <person name="Teijaro C.N."/>
            <person name="Fluegel L."/>
            <person name="Davis C.M."/>
            <person name="Simpson J.R."/>
            <person name="Lauterbach L."/>
            <person name="Steele A.D."/>
            <person name="Gui C."/>
            <person name="Meng S."/>
            <person name="Li G."/>
            <person name="Viehrig K."/>
            <person name="Ye F."/>
            <person name="Su P."/>
            <person name="Kiefer A.F."/>
            <person name="Nichols A."/>
            <person name="Cepeda A.J."/>
            <person name="Yan W."/>
            <person name="Fan B."/>
            <person name="Jiang Y."/>
            <person name="Adhikari A."/>
            <person name="Zheng C.-J."/>
            <person name="Schuster L."/>
            <person name="Cowan T.M."/>
            <person name="Smanski M.J."/>
            <person name="Chevrette M.G."/>
            <person name="De Carvalho L.P.S."/>
            <person name="Shen B."/>
        </authorList>
    </citation>
    <scope>NUCLEOTIDE SEQUENCE [LARGE SCALE GENOMIC DNA]</scope>
    <source>
        <strain evidence="7 8">NPDC015755</strain>
    </source>
</reference>
<name>A0ABW6Y7I6_9ACTN</name>
<evidence type="ECO:0000259" key="6">
    <source>
        <dbReference type="PROSITE" id="PS51462"/>
    </source>
</evidence>
<dbReference type="RefSeq" id="WP_391933397.1">
    <property type="nucleotide sequence ID" value="NZ_JBIBSM010000003.1"/>
</dbReference>
<comment type="cofactor">
    <cofactor evidence="1">
        <name>Mg(2+)</name>
        <dbReference type="ChEBI" id="CHEBI:18420"/>
    </cofactor>
</comment>
<dbReference type="Pfam" id="PF00293">
    <property type="entry name" value="NUDIX"/>
    <property type="match status" value="1"/>
</dbReference>
<comment type="caution">
    <text evidence="7">The sequence shown here is derived from an EMBL/GenBank/DDBJ whole genome shotgun (WGS) entry which is preliminary data.</text>
</comment>
<dbReference type="PRINTS" id="PR00502">
    <property type="entry name" value="NUDIXFAMILY"/>
</dbReference>
<dbReference type="SUPFAM" id="SSF53335">
    <property type="entry name" value="S-adenosyl-L-methionine-dependent methyltransferases"/>
    <property type="match status" value="1"/>
</dbReference>
<keyword evidence="8" id="KW-1185">Reference proteome</keyword>
<dbReference type="Gene3D" id="3.90.79.10">
    <property type="entry name" value="Nucleoside Triphosphate Pyrophosphohydrolase"/>
    <property type="match status" value="1"/>
</dbReference>
<evidence type="ECO:0000256" key="2">
    <source>
        <dbReference type="ARBA" id="ARBA00005582"/>
    </source>
</evidence>
<gene>
    <name evidence="7" type="ORF">ACF05T_06640</name>
</gene>
<feature type="region of interest" description="Disordered" evidence="5">
    <location>
        <begin position="230"/>
        <end position="249"/>
    </location>
</feature>
<accession>A0ABW6Y7I6</accession>
<proteinExistence type="inferred from homology"/>
<comment type="similarity">
    <text evidence="2 4">Belongs to the Nudix hydrolase family.</text>
</comment>
<evidence type="ECO:0000313" key="8">
    <source>
        <dbReference type="Proteomes" id="UP001603013"/>
    </source>
</evidence>
<protein>
    <submittedName>
        <fullName evidence="7">NUDIX domain-containing protein</fullName>
    </submittedName>
</protein>
<dbReference type="PROSITE" id="PS51462">
    <property type="entry name" value="NUDIX"/>
    <property type="match status" value="1"/>
</dbReference>
<dbReference type="Gene3D" id="3.40.50.150">
    <property type="entry name" value="Vaccinia Virus protein VP39"/>
    <property type="match status" value="1"/>
</dbReference>